<dbReference type="AlphaFoldDB" id="A0A4Z2E0I3"/>
<comment type="caution">
    <text evidence="1">The sequence shown here is derived from an EMBL/GenBank/DDBJ whole genome shotgun (WGS) entry which is preliminary data.</text>
</comment>
<organism evidence="1 2">
    <name type="scientific">Liparis tanakae</name>
    <name type="common">Tanaka's snailfish</name>
    <dbReference type="NCBI Taxonomy" id="230148"/>
    <lineage>
        <taxon>Eukaryota</taxon>
        <taxon>Metazoa</taxon>
        <taxon>Chordata</taxon>
        <taxon>Craniata</taxon>
        <taxon>Vertebrata</taxon>
        <taxon>Euteleostomi</taxon>
        <taxon>Actinopterygii</taxon>
        <taxon>Neopterygii</taxon>
        <taxon>Teleostei</taxon>
        <taxon>Neoteleostei</taxon>
        <taxon>Acanthomorphata</taxon>
        <taxon>Eupercaria</taxon>
        <taxon>Perciformes</taxon>
        <taxon>Cottioidei</taxon>
        <taxon>Cottales</taxon>
        <taxon>Liparidae</taxon>
        <taxon>Liparis</taxon>
    </lineage>
</organism>
<keyword evidence="2" id="KW-1185">Reference proteome</keyword>
<dbReference type="EMBL" id="SRLO01025273">
    <property type="protein sequence ID" value="TNN21902.1"/>
    <property type="molecule type" value="Genomic_DNA"/>
</dbReference>
<evidence type="ECO:0000313" key="2">
    <source>
        <dbReference type="Proteomes" id="UP000314294"/>
    </source>
</evidence>
<dbReference type="Proteomes" id="UP000314294">
    <property type="component" value="Unassembled WGS sequence"/>
</dbReference>
<accession>A0A4Z2E0I3</accession>
<name>A0A4Z2E0I3_9TELE</name>
<gene>
    <name evidence="1" type="ORF">EYF80_067986</name>
</gene>
<evidence type="ECO:0000313" key="1">
    <source>
        <dbReference type="EMBL" id="TNN21902.1"/>
    </source>
</evidence>
<reference evidence="1 2" key="1">
    <citation type="submission" date="2019-03" db="EMBL/GenBank/DDBJ databases">
        <title>First draft genome of Liparis tanakae, snailfish: a comprehensive survey of snailfish specific genes.</title>
        <authorList>
            <person name="Kim W."/>
            <person name="Song I."/>
            <person name="Jeong J.-H."/>
            <person name="Kim D."/>
            <person name="Kim S."/>
            <person name="Ryu S."/>
            <person name="Song J.Y."/>
            <person name="Lee S.K."/>
        </authorList>
    </citation>
    <scope>NUCLEOTIDE SEQUENCE [LARGE SCALE GENOMIC DNA]</scope>
    <source>
        <tissue evidence="1">Muscle</tissue>
    </source>
</reference>
<sequence>MEDRQVVAECMKVLRELFKEQVTLDTGCCCCCFYYSNRF</sequence>
<proteinExistence type="predicted"/>
<protein>
    <submittedName>
        <fullName evidence="1">Uncharacterized protein</fullName>
    </submittedName>
</protein>